<dbReference type="Proteomes" id="UP000014212">
    <property type="component" value="Unassembled WGS sequence"/>
</dbReference>
<gene>
    <name evidence="2" type="ORF">C801_03275</name>
</gene>
<evidence type="ECO:0000313" key="3">
    <source>
        <dbReference type="Proteomes" id="UP000014212"/>
    </source>
</evidence>
<sequence length="147" mass="17017">MERNRNKVEVNEDMIKDIMAGDIPVFGKGKQTKSVADRTTSDPAEPDTKTKAEPVPGEKTPSRPKKRKDESNDYRARYLSPGNVTHRQQTYISQANYQFLKRFLPIVAPEVSISRYVDNILSLHLEQYKEEIDRIYNNEITNPLYDN</sequence>
<dbReference type="RefSeq" id="WP_016274043.1">
    <property type="nucleotide sequence ID" value="NZ_KE159488.1"/>
</dbReference>
<dbReference type="PATRIC" id="fig|1235787.3.peg.3328"/>
<protein>
    <recommendedName>
        <fullName evidence="4">DUF3408 domain-containing protein</fullName>
    </recommendedName>
</protein>
<feature type="compositionally biased region" description="Basic and acidic residues" evidence="1">
    <location>
        <begin position="67"/>
        <end position="76"/>
    </location>
</feature>
<dbReference type="EMBL" id="ASSO01000011">
    <property type="protein sequence ID" value="EOS06409.1"/>
    <property type="molecule type" value="Genomic_DNA"/>
</dbReference>
<feature type="region of interest" description="Disordered" evidence="1">
    <location>
        <begin position="21"/>
        <end position="82"/>
    </location>
</feature>
<reference evidence="2 3" key="1">
    <citation type="submission" date="2013-04" db="EMBL/GenBank/DDBJ databases">
        <title>The Genome Sequence of Bacteroides uniformis dnLKV2.</title>
        <authorList>
            <consortium name="The Broad Institute Genomics Platform"/>
            <consortium name="The Broad Institute Genome Sequencing Center for Infectious Disease"/>
            <person name="Earl A."/>
            <person name="Xavier R."/>
            <person name="Kuhn K."/>
            <person name="Stappenbeck T."/>
            <person name="Walker B."/>
            <person name="Young S."/>
            <person name="Zeng Q."/>
            <person name="Gargeya S."/>
            <person name="Fitzgerald M."/>
            <person name="Haas B."/>
            <person name="Abouelleil A."/>
            <person name="Allen A.W."/>
            <person name="Alvarado L."/>
            <person name="Arachchi H.M."/>
            <person name="Berlin A.M."/>
            <person name="Chapman S.B."/>
            <person name="Gainer-Dewar J."/>
            <person name="Goldberg J."/>
            <person name="Griggs A."/>
            <person name="Gujja S."/>
            <person name="Hansen M."/>
            <person name="Howarth C."/>
            <person name="Imamovic A."/>
            <person name="Ireland A."/>
            <person name="Larimer J."/>
            <person name="McCowan C."/>
            <person name="Murphy C."/>
            <person name="Pearson M."/>
            <person name="Poon T.W."/>
            <person name="Priest M."/>
            <person name="Roberts A."/>
            <person name="Saif S."/>
            <person name="Shea T."/>
            <person name="Sisk P."/>
            <person name="Sykes S."/>
            <person name="Wortman J."/>
            <person name="Nusbaum C."/>
            <person name="Birren B."/>
        </authorList>
    </citation>
    <scope>NUCLEOTIDE SEQUENCE [LARGE SCALE GENOMIC DNA]</scope>
    <source>
        <strain evidence="3">dnLKV2</strain>
    </source>
</reference>
<dbReference type="Pfam" id="PF11888">
    <property type="entry name" value="DUF3408"/>
    <property type="match status" value="1"/>
</dbReference>
<evidence type="ECO:0000256" key="1">
    <source>
        <dbReference type="SAM" id="MobiDB-lite"/>
    </source>
</evidence>
<accession>R9HR98</accession>
<organism evidence="2 3">
    <name type="scientific">Bacteroides uniformis dnLKV2</name>
    <dbReference type="NCBI Taxonomy" id="1235787"/>
    <lineage>
        <taxon>Bacteria</taxon>
        <taxon>Pseudomonadati</taxon>
        <taxon>Bacteroidota</taxon>
        <taxon>Bacteroidia</taxon>
        <taxon>Bacteroidales</taxon>
        <taxon>Bacteroidaceae</taxon>
        <taxon>Bacteroides</taxon>
    </lineage>
</organism>
<evidence type="ECO:0000313" key="2">
    <source>
        <dbReference type="EMBL" id="EOS06409.1"/>
    </source>
</evidence>
<dbReference type="AlphaFoldDB" id="R9HR98"/>
<dbReference type="InterPro" id="IPR021823">
    <property type="entry name" value="DUF3408"/>
</dbReference>
<comment type="caution">
    <text evidence="2">The sequence shown here is derived from an EMBL/GenBank/DDBJ whole genome shotgun (WGS) entry which is preliminary data.</text>
</comment>
<name>R9HR98_BACUN</name>
<evidence type="ECO:0008006" key="4">
    <source>
        <dbReference type="Google" id="ProtNLM"/>
    </source>
</evidence>
<proteinExistence type="predicted"/>
<feature type="compositionally biased region" description="Basic and acidic residues" evidence="1">
    <location>
        <begin position="35"/>
        <end position="52"/>
    </location>
</feature>
<dbReference type="HOGENOM" id="CLU_109344_2_0_10"/>